<feature type="transmembrane region" description="Helical" evidence="7">
    <location>
        <begin position="429"/>
        <end position="448"/>
    </location>
</feature>
<evidence type="ECO:0000256" key="1">
    <source>
        <dbReference type="ARBA" id="ARBA00004651"/>
    </source>
</evidence>
<dbReference type="Pfam" id="PF12704">
    <property type="entry name" value="MacB_PCD"/>
    <property type="match status" value="1"/>
</dbReference>
<keyword evidence="6 7" id="KW-0472">Membrane</keyword>
<comment type="caution">
    <text evidence="10">The sequence shown here is derived from an EMBL/GenBank/DDBJ whole genome shotgun (WGS) entry which is preliminary data.</text>
</comment>
<evidence type="ECO:0000259" key="9">
    <source>
        <dbReference type="Pfam" id="PF12704"/>
    </source>
</evidence>
<keyword evidence="4 7" id="KW-0812">Transmembrane</keyword>
<evidence type="ECO:0000259" key="8">
    <source>
        <dbReference type="Pfam" id="PF02687"/>
    </source>
</evidence>
<evidence type="ECO:0000256" key="7">
    <source>
        <dbReference type="SAM" id="Phobius"/>
    </source>
</evidence>
<feature type="transmembrane region" description="Helical" evidence="7">
    <location>
        <begin position="706"/>
        <end position="728"/>
    </location>
</feature>
<organism evidence="10 11">
    <name type="scientific">Mycobacterium simulans</name>
    <dbReference type="NCBI Taxonomy" id="627089"/>
    <lineage>
        <taxon>Bacteria</taxon>
        <taxon>Bacillati</taxon>
        <taxon>Actinomycetota</taxon>
        <taxon>Actinomycetes</taxon>
        <taxon>Mycobacteriales</taxon>
        <taxon>Mycobacteriaceae</taxon>
        <taxon>Mycobacterium</taxon>
    </lineage>
</organism>
<name>A0A7Z7NC48_9MYCO</name>
<evidence type="ECO:0000313" key="10">
    <source>
        <dbReference type="EMBL" id="SOJ57563.1"/>
    </source>
</evidence>
<feature type="domain" description="ABC3 transporter permease C-terminal" evidence="8">
    <location>
        <begin position="655"/>
        <end position="765"/>
    </location>
</feature>
<dbReference type="InterPro" id="IPR003838">
    <property type="entry name" value="ABC3_permease_C"/>
</dbReference>
<feature type="transmembrane region" description="Helical" evidence="7">
    <location>
        <begin position="649"/>
        <end position="670"/>
    </location>
</feature>
<comment type="subcellular location">
    <subcellularLocation>
        <location evidence="1">Cell membrane</location>
        <topology evidence="1">Multi-pass membrane protein</topology>
    </subcellularLocation>
</comment>
<evidence type="ECO:0000256" key="6">
    <source>
        <dbReference type="ARBA" id="ARBA00023136"/>
    </source>
</evidence>
<evidence type="ECO:0000313" key="11">
    <source>
        <dbReference type="Proteomes" id="UP000554965"/>
    </source>
</evidence>
<evidence type="ECO:0000256" key="5">
    <source>
        <dbReference type="ARBA" id="ARBA00022989"/>
    </source>
</evidence>
<dbReference type="Proteomes" id="UP000554965">
    <property type="component" value="Unassembled WGS sequence"/>
</dbReference>
<dbReference type="GO" id="GO:0044874">
    <property type="term" value="P:lipoprotein localization to outer membrane"/>
    <property type="evidence" value="ECO:0007669"/>
    <property type="project" value="TreeGrafter"/>
</dbReference>
<dbReference type="InterPro" id="IPR051447">
    <property type="entry name" value="Lipoprotein-release_system"/>
</dbReference>
<keyword evidence="5 7" id="KW-1133">Transmembrane helix</keyword>
<dbReference type="GO" id="GO:0098797">
    <property type="term" value="C:plasma membrane protein complex"/>
    <property type="evidence" value="ECO:0007669"/>
    <property type="project" value="TreeGrafter"/>
</dbReference>
<dbReference type="EMBL" id="OCTY01000002">
    <property type="protein sequence ID" value="SOJ57563.1"/>
    <property type="molecule type" value="Genomic_DNA"/>
</dbReference>
<gene>
    <name evidence="10" type="ORF">MSIMFB_05041</name>
</gene>
<keyword evidence="11" id="KW-1185">Reference proteome</keyword>
<accession>A0A7Z7NC48</accession>
<protein>
    <recommendedName>
        <fullName evidence="12">ABC transporter permease</fullName>
    </recommendedName>
</protein>
<dbReference type="PANTHER" id="PTHR30489">
    <property type="entry name" value="LIPOPROTEIN-RELEASING SYSTEM TRANSMEMBRANE PROTEIN LOLE"/>
    <property type="match status" value="1"/>
</dbReference>
<dbReference type="PANTHER" id="PTHR30489:SF0">
    <property type="entry name" value="LIPOPROTEIN-RELEASING SYSTEM TRANSMEMBRANE PROTEIN LOLE"/>
    <property type="match status" value="1"/>
</dbReference>
<reference evidence="10 11" key="1">
    <citation type="submission" date="2017-10" db="EMBL/GenBank/DDBJ databases">
        <authorList>
            <consortium name="Urmite Genomes"/>
        </authorList>
    </citation>
    <scope>NUCLEOTIDE SEQUENCE [LARGE SCALE GENOMIC DNA]</scope>
    <source>
        <strain evidence="10 11">FB-527</strain>
    </source>
</reference>
<feature type="transmembrane region" description="Helical" evidence="7">
    <location>
        <begin position="748"/>
        <end position="766"/>
    </location>
</feature>
<feature type="domain" description="MacB-like periplasmic core" evidence="9">
    <location>
        <begin position="430"/>
        <end position="617"/>
    </location>
</feature>
<feature type="transmembrane region" description="Helical" evidence="7">
    <location>
        <begin position="20"/>
        <end position="37"/>
    </location>
</feature>
<evidence type="ECO:0000256" key="3">
    <source>
        <dbReference type="ARBA" id="ARBA00022475"/>
    </source>
</evidence>
<keyword evidence="3" id="KW-1003">Cell membrane</keyword>
<dbReference type="InterPro" id="IPR025857">
    <property type="entry name" value="MacB_PCD"/>
</dbReference>
<dbReference type="RefSeq" id="WP_186244950.1">
    <property type="nucleotide sequence ID" value="NZ_OCTY01000002.1"/>
</dbReference>
<evidence type="ECO:0000256" key="4">
    <source>
        <dbReference type="ARBA" id="ARBA00022692"/>
    </source>
</evidence>
<feature type="transmembrane region" description="Helical" evidence="7">
    <location>
        <begin position="307"/>
        <end position="333"/>
    </location>
</feature>
<feature type="transmembrane region" description="Helical" evidence="7">
    <location>
        <begin position="353"/>
        <end position="377"/>
    </location>
</feature>
<evidence type="ECO:0008006" key="12">
    <source>
        <dbReference type="Google" id="ProtNLM"/>
    </source>
</evidence>
<feature type="domain" description="ABC3 transporter permease C-terminal" evidence="8">
    <location>
        <begin position="262"/>
        <end position="382"/>
    </location>
</feature>
<comment type="similarity">
    <text evidence="2">Belongs to the ABC-4 integral membrane protein family. LolC/E subfamily.</text>
</comment>
<dbReference type="Pfam" id="PF02687">
    <property type="entry name" value="FtsX"/>
    <property type="match status" value="2"/>
</dbReference>
<proteinExistence type="inferred from homology"/>
<evidence type="ECO:0000256" key="2">
    <source>
        <dbReference type="ARBA" id="ARBA00005236"/>
    </source>
</evidence>
<sequence length="783" mass="83733">MSRALRRKLRRDVWRDRWRFAAIAAIMAIGVAVFVAATDGYRNLDESLDRSYATQRLPDAILSGTNAAGLRDTVTGLPGRPLVEVRHEADVGIRIGGHALYGRAIGVPDARQPSVSLLDMRTGTLPLVGQLVVEQHVADHYHLSPGSTVEILGRQGWQPITVSGSALSTEYLWPARSAQEILTTPEDFGVVFLPDGELQRALPNSVEQIAVYARDHTEADALITAAGELARKAGLQFVPRERQGSYQTLRDDVKQFGSLAGILPWLFLAAVVVGTYVLLSRIVTAQRAVIGTLIANGLSPGAVRRHYLGYGLACAAMGTPPGLFGGYLLGQFITTKYTEAIALPMHLTSMNLLTYLVAAVAAFAVALLAAVAPANAAARMQPAEAMRVAPPMNRGHRSSVERLLPVVERIPARWRMMLRTLQRNRRRTIFTAVGVAVSVILVMVFAGMRDTVPGMVNRQFGPIERQDGEAVLAGSVSGPADAFVNQLGADPDVAAVEAFSSYGVTLSNGAHHYETMLIGLAPETQMHAFPAESGADRLPDDGVLLGVGLRDMLSVALGDRIDIAVPQSGLRFTDRVAGFVDEPFSPVAYISLNHLRAQADSLPENGVLIKLKPGTNGRVTGDRIAATPGVVAYRSTTALASTMRRAFSLYNTLVNIMLVLAAVMAAAMLYNAMSANISERLGELVALHAAGMSAGMLSRLIATENFGLAAAAVPFGVLGGILDAELLLSTYTSHGYHVRLEMQPTTPVVVACAILFAAALAQIPVVRRIHGIDLARIVRERAL</sequence>
<dbReference type="AlphaFoldDB" id="A0A7Z7NC48"/>
<feature type="transmembrane region" description="Helical" evidence="7">
    <location>
        <begin position="256"/>
        <end position="279"/>
    </location>
</feature>